<evidence type="ECO:0000256" key="3">
    <source>
        <dbReference type="ARBA" id="ARBA00022448"/>
    </source>
</evidence>
<keyword evidence="10" id="KW-1185">Reference proteome</keyword>
<dbReference type="Gene3D" id="3.30.2090.10">
    <property type="entry name" value="Multidrug efflux transporter AcrB TolC docking domain, DN and DC subdomains"/>
    <property type="match status" value="2"/>
</dbReference>
<feature type="transmembrane region" description="Helical" evidence="8">
    <location>
        <begin position="363"/>
        <end position="384"/>
    </location>
</feature>
<dbReference type="Gene3D" id="3.30.70.1440">
    <property type="entry name" value="Multidrug efflux transporter AcrB pore domain"/>
    <property type="match status" value="1"/>
</dbReference>
<feature type="transmembrane region" description="Helical" evidence="8">
    <location>
        <begin position="895"/>
        <end position="915"/>
    </location>
</feature>
<dbReference type="RefSeq" id="WP_196940020.1">
    <property type="nucleotide sequence ID" value="NZ_MU158690.1"/>
</dbReference>
<dbReference type="Gene3D" id="3.30.70.1430">
    <property type="entry name" value="Multidrug efflux transporter AcrB pore domain"/>
    <property type="match status" value="2"/>
</dbReference>
<name>A0ABR9T9S7_9SPHI</name>
<dbReference type="EMBL" id="PSKQ01000023">
    <property type="protein sequence ID" value="MBE8722099.1"/>
    <property type="molecule type" value="Genomic_DNA"/>
</dbReference>
<dbReference type="Gene3D" id="3.30.70.1320">
    <property type="entry name" value="Multidrug efflux transporter AcrB pore domain like"/>
    <property type="match status" value="1"/>
</dbReference>
<evidence type="ECO:0000256" key="1">
    <source>
        <dbReference type="ARBA" id="ARBA00004651"/>
    </source>
</evidence>
<dbReference type="Proteomes" id="UP000618319">
    <property type="component" value="Unassembled WGS sequence"/>
</dbReference>
<feature type="transmembrane region" description="Helical" evidence="8">
    <location>
        <begin position="396"/>
        <end position="417"/>
    </location>
</feature>
<feature type="transmembrane region" description="Helical" evidence="8">
    <location>
        <begin position="438"/>
        <end position="461"/>
    </location>
</feature>
<dbReference type="SUPFAM" id="SSF82693">
    <property type="entry name" value="Multidrug efflux transporter AcrB pore domain, PN1, PN2, PC1 and PC2 subdomains"/>
    <property type="match status" value="3"/>
</dbReference>
<reference evidence="9 10" key="1">
    <citation type="submission" date="2018-02" db="EMBL/GenBank/DDBJ databases">
        <title>Sphingobacterium KA21.</title>
        <authorList>
            <person name="Vasarhelyi B.M."/>
            <person name="Deshmukh S."/>
            <person name="Balint B."/>
            <person name="Kukolya J."/>
        </authorList>
    </citation>
    <scope>NUCLEOTIDE SEQUENCE [LARGE SCALE GENOMIC DNA]</scope>
    <source>
        <strain evidence="9 10">Ka21</strain>
    </source>
</reference>
<dbReference type="PRINTS" id="PR00702">
    <property type="entry name" value="ACRIFLAVINRP"/>
</dbReference>
<keyword evidence="3" id="KW-0813">Transport</keyword>
<sequence length="1042" mass="114493">MHKLVKGIVSFSLKNAVFVLMATIALLSGGIYAYIHTPIEAFPDVTNTRARVITQWPGRSAEEIEKLVTLPVSKVMNSIPRKTDVRSVSLFGLSVVTVQFEDGVEDFYAQQYVSNKLAGVELPEGAEPSIEPPSGATGEIFRYVIQSDLPIKEVTALQDWVIERELLGVAGVADVISFGGEEKIYEIKINPTQLKNYALSPLDVYEAVSKSNINVGGDIIQQGDQTYVVRGVGLLDKLEDIENITIQLNGSTPILIKNVAEVEISHKPRLGQVGLNQQDDLVQGIVVMLRGENPSDVVERLKTKITELNERTLPDNVKIEPVIDRTKLVDNTIKTVSKNMIEGILLVSLIVFIFLYNWKSTLIVASVIPLAFLFAIIMLRVQGLPANLISMGSLDFGLLLEGTLVIVETVFVALAATSKRVGPDRFAKMSKMGIIKKSTNSVASHISFALLILIVALLPIFSFQKVEGKMFTPLAFTLGYALLGSLILSLTYVPAMCKLLFTKNIEEKENIITRFFHRTIYGLYHHAFRHGKTTIAIFLAILALCVVRFSNYGSEFLPKLNEGAIYVRATLPNSISLEESTKLTQEMKNILLDSVSEISFILTQTGRPNDGTDPTGFFNIEFNVQLQDEGEWSRGLSKPEIVQEIRGLLNHYPGITFGFSQPIQDNVEEYVAGVKSALVIKIFGEDLSDLEKYADQVAASIGKVDGITDLNVYRNLGLPELRIQLHDSKMAKYGVSTADVQAVIEMTIGGQSATKFFEQDRQFDVVIRFEEQYRDSPEKIGNILIPTSNNHSVPLQEIATIGYKTGPAFIYREGNSRYIGIGFSIEGRDLGSTIDEAKAVVANEVKLPKENHMVWAGEFESKERSTKQLMTVVPVSLILILLLLYANFGNVKDTMIASVTLPFAFIGGFLSLWITGTIFGISAGIGFIILFGVATIDGIVLIGIMKHNLQRKIGLVKSIEEGVKSRIRPVVMIALLGSMGLLPAALSHGMGSEIQKPLAIMIVGGLLICLVLSFAILPVLFYLAYRKDPKANPSPSRNSGTV</sequence>
<dbReference type="Gene3D" id="1.20.1640.10">
    <property type="entry name" value="Multidrug efflux transporter AcrB transmembrane domain"/>
    <property type="match status" value="2"/>
</dbReference>
<dbReference type="InterPro" id="IPR001036">
    <property type="entry name" value="Acrflvin-R"/>
</dbReference>
<keyword evidence="7 8" id="KW-0472">Membrane</keyword>
<feature type="transmembrane region" description="Helical" evidence="8">
    <location>
        <begin position="533"/>
        <end position="550"/>
    </location>
</feature>
<keyword evidence="5 8" id="KW-0812">Transmembrane</keyword>
<feature type="transmembrane region" description="Helical" evidence="8">
    <location>
        <begin position="869"/>
        <end position="888"/>
    </location>
</feature>
<dbReference type="InterPro" id="IPR027463">
    <property type="entry name" value="AcrB_DN_DC_subdom"/>
</dbReference>
<feature type="transmembrane region" description="Helical" evidence="8">
    <location>
        <begin position="473"/>
        <end position="493"/>
    </location>
</feature>
<feature type="transmembrane region" description="Helical" evidence="8">
    <location>
        <begin position="966"/>
        <end position="986"/>
    </location>
</feature>
<proteinExistence type="inferred from homology"/>
<dbReference type="Pfam" id="PF00873">
    <property type="entry name" value="ACR_tran"/>
    <property type="match status" value="1"/>
</dbReference>
<gene>
    <name evidence="9" type="ORF">C4F40_15325</name>
</gene>
<keyword evidence="6 8" id="KW-1133">Transmembrane helix</keyword>
<dbReference type="SUPFAM" id="SSF82866">
    <property type="entry name" value="Multidrug efflux transporter AcrB transmembrane domain"/>
    <property type="match status" value="2"/>
</dbReference>
<evidence type="ECO:0000256" key="7">
    <source>
        <dbReference type="ARBA" id="ARBA00023136"/>
    </source>
</evidence>
<feature type="transmembrane region" description="Helical" evidence="8">
    <location>
        <begin position="340"/>
        <end position="356"/>
    </location>
</feature>
<comment type="caution">
    <text evidence="9">The sequence shown here is derived from an EMBL/GenBank/DDBJ whole genome shotgun (WGS) entry which is preliminary data.</text>
</comment>
<evidence type="ECO:0000256" key="2">
    <source>
        <dbReference type="ARBA" id="ARBA00010942"/>
    </source>
</evidence>
<keyword evidence="4" id="KW-1003">Cell membrane</keyword>
<evidence type="ECO:0000256" key="6">
    <source>
        <dbReference type="ARBA" id="ARBA00022989"/>
    </source>
</evidence>
<dbReference type="PANTHER" id="PTHR32063:SF12">
    <property type="entry name" value="CATION EFFLUX SYSTEM PROTEIN"/>
    <property type="match status" value="1"/>
</dbReference>
<dbReference type="SUPFAM" id="SSF82714">
    <property type="entry name" value="Multidrug efflux transporter AcrB TolC docking domain, DN and DC subdomains"/>
    <property type="match status" value="2"/>
</dbReference>
<accession>A0ABR9T9S7</accession>
<organism evidence="9 10">
    <name type="scientific">Sphingobacterium pedocola</name>
    <dbReference type="NCBI Taxonomy" id="2082722"/>
    <lineage>
        <taxon>Bacteria</taxon>
        <taxon>Pseudomonadati</taxon>
        <taxon>Bacteroidota</taxon>
        <taxon>Sphingobacteriia</taxon>
        <taxon>Sphingobacteriales</taxon>
        <taxon>Sphingobacteriaceae</taxon>
        <taxon>Sphingobacterium</taxon>
    </lineage>
</organism>
<evidence type="ECO:0000313" key="10">
    <source>
        <dbReference type="Proteomes" id="UP000618319"/>
    </source>
</evidence>
<feature type="transmembrane region" description="Helical" evidence="8">
    <location>
        <begin position="921"/>
        <end position="945"/>
    </location>
</feature>
<protein>
    <submittedName>
        <fullName evidence="9">CusA/CzcA family heavy metal efflux RND transporter</fullName>
    </submittedName>
</protein>
<dbReference type="PANTHER" id="PTHR32063">
    <property type="match status" value="1"/>
</dbReference>
<feature type="transmembrane region" description="Helical" evidence="8">
    <location>
        <begin position="998"/>
        <end position="1025"/>
    </location>
</feature>
<evidence type="ECO:0000313" key="9">
    <source>
        <dbReference type="EMBL" id="MBE8722099.1"/>
    </source>
</evidence>
<evidence type="ECO:0000256" key="5">
    <source>
        <dbReference type="ARBA" id="ARBA00022692"/>
    </source>
</evidence>
<comment type="subcellular location">
    <subcellularLocation>
        <location evidence="1">Cell membrane</location>
        <topology evidence="1">Multi-pass membrane protein</topology>
    </subcellularLocation>
</comment>
<evidence type="ECO:0000256" key="8">
    <source>
        <dbReference type="SAM" id="Phobius"/>
    </source>
</evidence>
<dbReference type="NCBIfam" id="TIGR00914">
    <property type="entry name" value="2A0601"/>
    <property type="match status" value="1"/>
</dbReference>
<dbReference type="InterPro" id="IPR004763">
    <property type="entry name" value="CusA-like"/>
</dbReference>
<evidence type="ECO:0000256" key="4">
    <source>
        <dbReference type="ARBA" id="ARBA00022475"/>
    </source>
</evidence>
<comment type="similarity">
    <text evidence="2">Belongs to the resistance-nodulation-cell division (RND) (TC 2.A.6) family.</text>
</comment>